<dbReference type="InterPro" id="IPR000297">
    <property type="entry name" value="PPIase_PpiC"/>
</dbReference>
<comment type="subcellular location">
    <subcellularLocation>
        <location evidence="1">Cell inner membrane</location>
        <topology evidence="1">Single-pass type II membrane protein</topology>
        <orientation evidence="1">Periplasmic side</orientation>
    </subcellularLocation>
</comment>
<dbReference type="InterPro" id="IPR027304">
    <property type="entry name" value="Trigger_fact/SurA_dom_sf"/>
</dbReference>
<keyword evidence="15" id="KW-1185">Reference proteome</keyword>
<organism evidence="14 15">
    <name type="scientific">Membranihabitans marinus</name>
    <dbReference type="NCBI Taxonomy" id="1227546"/>
    <lineage>
        <taxon>Bacteria</taxon>
        <taxon>Pseudomonadati</taxon>
        <taxon>Bacteroidota</taxon>
        <taxon>Saprospiria</taxon>
        <taxon>Saprospirales</taxon>
        <taxon>Saprospiraceae</taxon>
        <taxon>Membranihabitans</taxon>
    </lineage>
</organism>
<keyword evidence="11" id="KW-0697">Rotamase</keyword>
<dbReference type="EMBL" id="JAHVHU010000014">
    <property type="protein sequence ID" value="MBY5959475.1"/>
    <property type="molecule type" value="Genomic_DNA"/>
</dbReference>
<dbReference type="SUPFAM" id="SSF54534">
    <property type="entry name" value="FKBP-like"/>
    <property type="match status" value="1"/>
</dbReference>
<evidence type="ECO:0000256" key="12">
    <source>
        <dbReference type="SAM" id="Phobius"/>
    </source>
</evidence>
<dbReference type="GO" id="GO:0005886">
    <property type="term" value="C:plasma membrane"/>
    <property type="evidence" value="ECO:0007669"/>
    <property type="project" value="UniProtKB-SubCell"/>
</dbReference>
<comment type="similarity">
    <text evidence="8">Belongs to the PpiD chaperone family.</text>
</comment>
<dbReference type="AlphaFoldDB" id="A0A953LA29"/>
<sequence length="701" mass="78315">MALIGTIRKNSWLLFVMIGVALAAFLVMDMVGQSSQMSMGNMSIGEVNGQEVDYREFMAHEEAVYAGGGSDMYSRRNFLWNYYLNKSLFDAEAEANGISVGKEELLALEFGSNLSPVIQQRFVNPQTGAVDYQQLNNIRQQIQSGTMPPETRQFWSWQEKEIITDRKQAKVQNLVAKAFYTPSWMVNRLMSDQNTTANIAFVKIPFNKAESADIQVSDQQIKDYMKNHKAEFYQEEETKTLEYMVIDVEPTSKDSANVEKRVQELKKEFAATPNDTTFIQSHEGSFQTAYQFRESVPAVIADSVFSKPVGSIVGPYPENGRLSVSKIINRKVIPDSVKARHILLTAQNQQQMIEGFQKADSLKSIIESGEISFDSLARAHSQGPSAPQGGQLGYAAQGQMVKPFNDLIFYEAEEGELYTIATQFGVHLVEVEDRKYINNKEGVQLATISENYVPSQETQDSLYNLAQSFLSSARTLEDLAQEISDKPEFRLQKAEPVTENAFMFANFGGGSVSRDIIRWAFENNTSDGDLSSVVYIYQNPQLFYNDRYVIVGLDQTHPKGYPDVETVRLNVEQVVMDQLKGQQIAESINQSDLKSIANEYGVQVDTAFGVSFFNDVVEGVGEEPALVAAVKNTQNDNLTPAVVGNTGVFVARPFSRQEVSTADYTSVRQNSVSQMAQQVTGALISSLKKNAEITDNRSEFY</sequence>
<keyword evidence="3" id="KW-0997">Cell inner membrane</keyword>
<dbReference type="Proteomes" id="UP000753961">
    <property type="component" value="Unassembled WGS sequence"/>
</dbReference>
<evidence type="ECO:0000256" key="9">
    <source>
        <dbReference type="ARBA" id="ARBA00040743"/>
    </source>
</evidence>
<reference evidence="14" key="1">
    <citation type="submission" date="2021-06" db="EMBL/GenBank/DDBJ databases">
        <title>44 bacteria genomes isolated from Dapeng, Shenzhen.</title>
        <authorList>
            <person name="Zheng W."/>
            <person name="Yu S."/>
            <person name="Huang Y."/>
        </authorList>
    </citation>
    <scope>NUCLEOTIDE SEQUENCE</scope>
    <source>
        <strain evidence="14">DP5N28-2</strain>
    </source>
</reference>
<dbReference type="PANTHER" id="PTHR47529">
    <property type="entry name" value="PEPTIDYL-PROLYL CIS-TRANS ISOMERASE D"/>
    <property type="match status" value="1"/>
</dbReference>
<evidence type="ECO:0000256" key="1">
    <source>
        <dbReference type="ARBA" id="ARBA00004382"/>
    </source>
</evidence>
<keyword evidence="5 12" id="KW-1133">Transmembrane helix</keyword>
<accession>A0A953LA29</accession>
<dbReference type="PANTHER" id="PTHR47529:SF1">
    <property type="entry name" value="PERIPLASMIC CHAPERONE PPID"/>
    <property type="match status" value="1"/>
</dbReference>
<feature type="transmembrane region" description="Helical" evidence="12">
    <location>
        <begin position="12"/>
        <end position="32"/>
    </location>
</feature>
<evidence type="ECO:0000256" key="4">
    <source>
        <dbReference type="ARBA" id="ARBA00022692"/>
    </source>
</evidence>
<evidence type="ECO:0000256" key="6">
    <source>
        <dbReference type="ARBA" id="ARBA00023136"/>
    </source>
</evidence>
<gene>
    <name evidence="14" type="ORF">KUV50_15090</name>
</gene>
<dbReference type="PROSITE" id="PS01096">
    <property type="entry name" value="PPIC_PPIASE_1"/>
    <property type="match status" value="1"/>
</dbReference>
<keyword evidence="7" id="KW-0143">Chaperone</keyword>
<evidence type="ECO:0000256" key="5">
    <source>
        <dbReference type="ARBA" id="ARBA00022989"/>
    </source>
</evidence>
<evidence type="ECO:0000256" key="11">
    <source>
        <dbReference type="PROSITE-ProRule" id="PRU00278"/>
    </source>
</evidence>
<evidence type="ECO:0000256" key="10">
    <source>
        <dbReference type="ARBA" id="ARBA00042775"/>
    </source>
</evidence>
<feature type="domain" description="PpiC" evidence="13">
    <location>
        <begin position="334"/>
        <end position="433"/>
    </location>
</feature>
<keyword evidence="4 12" id="KW-0812">Transmembrane</keyword>
<dbReference type="InterPro" id="IPR046357">
    <property type="entry name" value="PPIase_dom_sf"/>
</dbReference>
<evidence type="ECO:0000256" key="8">
    <source>
        <dbReference type="ARBA" id="ARBA00038408"/>
    </source>
</evidence>
<evidence type="ECO:0000256" key="3">
    <source>
        <dbReference type="ARBA" id="ARBA00022519"/>
    </source>
</evidence>
<keyword evidence="6 12" id="KW-0472">Membrane</keyword>
<evidence type="ECO:0000313" key="14">
    <source>
        <dbReference type="EMBL" id="MBY5959475.1"/>
    </source>
</evidence>
<dbReference type="RefSeq" id="WP_222581011.1">
    <property type="nucleotide sequence ID" value="NZ_JAHVHU010000014.1"/>
</dbReference>
<dbReference type="PROSITE" id="PS50198">
    <property type="entry name" value="PPIC_PPIASE_2"/>
    <property type="match status" value="1"/>
</dbReference>
<keyword evidence="2" id="KW-1003">Cell membrane</keyword>
<name>A0A953LA29_9BACT</name>
<dbReference type="SUPFAM" id="SSF109998">
    <property type="entry name" value="Triger factor/SurA peptide-binding domain-like"/>
    <property type="match status" value="1"/>
</dbReference>
<keyword evidence="11 14" id="KW-0413">Isomerase</keyword>
<evidence type="ECO:0000256" key="2">
    <source>
        <dbReference type="ARBA" id="ARBA00022475"/>
    </source>
</evidence>
<dbReference type="Pfam" id="PF13623">
    <property type="entry name" value="SurA_N_2"/>
    <property type="match status" value="1"/>
</dbReference>
<dbReference type="InterPro" id="IPR023058">
    <property type="entry name" value="PPIase_PpiC_CS"/>
</dbReference>
<dbReference type="InterPro" id="IPR052029">
    <property type="entry name" value="PpiD_chaperone"/>
</dbReference>
<evidence type="ECO:0000259" key="13">
    <source>
        <dbReference type="PROSITE" id="PS50198"/>
    </source>
</evidence>
<dbReference type="Pfam" id="PF13616">
    <property type="entry name" value="Rotamase_3"/>
    <property type="match status" value="1"/>
</dbReference>
<protein>
    <recommendedName>
        <fullName evidence="9">Periplasmic chaperone PpiD</fullName>
    </recommendedName>
    <alternativeName>
        <fullName evidence="10">Periplasmic folding chaperone</fullName>
    </alternativeName>
</protein>
<proteinExistence type="inferred from homology"/>
<evidence type="ECO:0000313" key="15">
    <source>
        <dbReference type="Proteomes" id="UP000753961"/>
    </source>
</evidence>
<evidence type="ECO:0000256" key="7">
    <source>
        <dbReference type="ARBA" id="ARBA00023186"/>
    </source>
</evidence>
<comment type="caution">
    <text evidence="14">The sequence shown here is derived from an EMBL/GenBank/DDBJ whole genome shotgun (WGS) entry which is preliminary data.</text>
</comment>
<dbReference type="GO" id="GO:0003755">
    <property type="term" value="F:peptidyl-prolyl cis-trans isomerase activity"/>
    <property type="evidence" value="ECO:0007669"/>
    <property type="project" value="UniProtKB-KW"/>
</dbReference>
<dbReference type="Gene3D" id="3.10.50.40">
    <property type="match status" value="1"/>
</dbReference>